<keyword evidence="7" id="KW-0804">Transcription</keyword>
<keyword evidence="5" id="KW-0805">Transcription regulation</keyword>
<dbReference type="SUPFAM" id="SSF46785">
    <property type="entry name" value="Winged helix' DNA-binding domain"/>
    <property type="match status" value="1"/>
</dbReference>
<keyword evidence="9" id="KW-0808">Transferase</keyword>
<evidence type="ECO:0000313" key="10">
    <source>
        <dbReference type="Proteomes" id="UP000290649"/>
    </source>
</evidence>
<sequence>MNFLDSEPLYIQVYQKIKIDILAGKLKSGDKLPSKRSLAKHLEISINTVEAAYQQLIAEGYVVSQPKRGVFVQQLESQLPLTKSEIVLKEANSPKWFIDFSQGMIDTDHFPLSQWRKYTNLALDDLANLQLGHYQGEFTLRKEISSYIYEARGVTCSPEQIVIGAGTQYLLKLLLMLFDLGTTVAMEDPGFHRARMSFGEAGMNVLPVTIDKDGLNFNQLYETRAKLFYCTPSHQFPLGAIMPIGDRQKLLQWATEQDSFIIEDDYDGEFRYEGKPIPALQGLDKGKRVIYLGTFSKSLVPAIRLNFLVLPPQLLKRYQENLSHIKQPVSKIHQRSLAFFMQDGHWQRHLNRMRTLYRKKQETLLLALDKYFGDRVKINGEKSGLHIVINVLDTKLTEVELIERAAKVGIKVYPTSIYYIRPVPTYPQLLIGYGGVPLENIPKGIKLLADVWC</sequence>
<evidence type="ECO:0000256" key="7">
    <source>
        <dbReference type="ARBA" id="ARBA00023163"/>
    </source>
</evidence>
<dbReference type="Gene3D" id="1.10.10.10">
    <property type="entry name" value="Winged helix-like DNA-binding domain superfamily/Winged helix DNA-binding domain"/>
    <property type="match status" value="1"/>
</dbReference>
<gene>
    <name evidence="9" type="ORF">DS745_02425</name>
</gene>
<keyword evidence="3 9" id="KW-0032">Aminotransferase</keyword>
<evidence type="ECO:0000256" key="2">
    <source>
        <dbReference type="ARBA" id="ARBA00005384"/>
    </source>
</evidence>
<dbReference type="PROSITE" id="PS50949">
    <property type="entry name" value="HTH_GNTR"/>
    <property type="match status" value="1"/>
</dbReference>
<dbReference type="PANTHER" id="PTHR46577:SF1">
    <property type="entry name" value="HTH-TYPE TRANSCRIPTIONAL REGULATORY PROTEIN GABR"/>
    <property type="match status" value="1"/>
</dbReference>
<dbReference type="InterPro" id="IPR015421">
    <property type="entry name" value="PyrdxlP-dep_Trfase_major"/>
</dbReference>
<dbReference type="InterPro" id="IPR036390">
    <property type="entry name" value="WH_DNA-bd_sf"/>
</dbReference>
<dbReference type="Pfam" id="PF00155">
    <property type="entry name" value="Aminotran_1_2"/>
    <property type="match status" value="1"/>
</dbReference>
<comment type="similarity">
    <text evidence="2">In the C-terminal section; belongs to the class-I pyridoxal-phosphate-dependent aminotransferase family.</text>
</comment>
<dbReference type="AlphaFoldDB" id="A0A4Q0VYW6"/>
<comment type="caution">
    <text evidence="9">The sequence shown here is derived from an EMBL/GenBank/DDBJ whole genome shotgun (WGS) entry which is preliminary data.</text>
</comment>
<reference evidence="9 10" key="1">
    <citation type="journal article" date="2019" name="Int. J. Syst. Evol. Microbiol.">
        <title>Anaerobacillus alkaliphilus sp. nov., a novel alkaliphilic and moderately halophilic bacterium.</title>
        <authorList>
            <person name="Borsodi A.K."/>
            <person name="Aszalos J.M."/>
            <person name="Bihari P."/>
            <person name="Nagy I."/>
            <person name="Schumann P."/>
            <person name="Sproer C."/>
            <person name="Kovacs A.L."/>
            <person name="Boka K."/>
            <person name="Dobosy P."/>
            <person name="Ovari M."/>
            <person name="Szili-Kovacs T."/>
            <person name="Toth E."/>
        </authorList>
    </citation>
    <scope>NUCLEOTIDE SEQUENCE [LARGE SCALE GENOMIC DNA]</scope>
    <source>
        <strain evidence="9 10">B16-10</strain>
    </source>
</reference>
<dbReference type="CDD" id="cd07377">
    <property type="entry name" value="WHTH_GntR"/>
    <property type="match status" value="1"/>
</dbReference>
<dbReference type="InterPro" id="IPR036388">
    <property type="entry name" value="WH-like_DNA-bd_sf"/>
</dbReference>
<evidence type="ECO:0000256" key="4">
    <source>
        <dbReference type="ARBA" id="ARBA00022898"/>
    </source>
</evidence>
<evidence type="ECO:0000256" key="6">
    <source>
        <dbReference type="ARBA" id="ARBA00023125"/>
    </source>
</evidence>
<dbReference type="GO" id="GO:0003700">
    <property type="term" value="F:DNA-binding transcription factor activity"/>
    <property type="evidence" value="ECO:0007669"/>
    <property type="project" value="InterPro"/>
</dbReference>
<dbReference type="SUPFAM" id="SSF53383">
    <property type="entry name" value="PLP-dependent transferases"/>
    <property type="match status" value="1"/>
</dbReference>
<organism evidence="9 10">
    <name type="scientific">Anaerobacillus alkaliphilus</name>
    <dbReference type="NCBI Taxonomy" id="1548597"/>
    <lineage>
        <taxon>Bacteria</taxon>
        <taxon>Bacillati</taxon>
        <taxon>Bacillota</taxon>
        <taxon>Bacilli</taxon>
        <taxon>Bacillales</taxon>
        <taxon>Bacillaceae</taxon>
        <taxon>Anaerobacillus</taxon>
    </lineage>
</organism>
<comment type="cofactor">
    <cofactor evidence="1">
        <name>pyridoxal 5'-phosphate</name>
        <dbReference type="ChEBI" id="CHEBI:597326"/>
    </cofactor>
</comment>
<feature type="domain" description="HTH gntR-type" evidence="8">
    <location>
        <begin position="7"/>
        <end position="75"/>
    </location>
</feature>
<keyword evidence="10" id="KW-1185">Reference proteome</keyword>
<dbReference type="SMART" id="SM00345">
    <property type="entry name" value="HTH_GNTR"/>
    <property type="match status" value="1"/>
</dbReference>
<dbReference type="GO" id="GO:0003677">
    <property type="term" value="F:DNA binding"/>
    <property type="evidence" value="ECO:0007669"/>
    <property type="project" value="UniProtKB-KW"/>
</dbReference>
<name>A0A4Q0VYW6_9BACI</name>
<dbReference type="GO" id="GO:0030170">
    <property type="term" value="F:pyridoxal phosphate binding"/>
    <property type="evidence" value="ECO:0007669"/>
    <property type="project" value="InterPro"/>
</dbReference>
<evidence type="ECO:0000259" key="8">
    <source>
        <dbReference type="PROSITE" id="PS50949"/>
    </source>
</evidence>
<protein>
    <submittedName>
        <fullName evidence="9">PLP-dependent aminotransferase family protein</fullName>
    </submittedName>
</protein>
<accession>A0A4Q0VYW6</accession>
<keyword evidence="4" id="KW-0663">Pyridoxal phosphate</keyword>
<dbReference type="InterPro" id="IPR000524">
    <property type="entry name" value="Tscrpt_reg_HTH_GntR"/>
</dbReference>
<dbReference type="InterPro" id="IPR004839">
    <property type="entry name" value="Aminotransferase_I/II_large"/>
</dbReference>
<dbReference type="PANTHER" id="PTHR46577">
    <property type="entry name" value="HTH-TYPE TRANSCRIPTIONAL REGULATORY PROTEIN GABR"/>
    <property type="match status" value="1"/>
</dbReference>
<dbReference type="Pfam" id="PF00392">
    <property type="entry name" value="GntR"/>
    <property type="match status" value="1"/>
</dbReference>
<evidence type="ECO:0000256" key="3">
    <source>
        <dbReference type="ARBA" id="ARBA00022576"/>
    </source>
</evidence>
<evidence type="ECO:0000256" key="5">
    <source>
        <dbReference type="ARBA" id="ARBA00023015"/>
    </source>
</evidence>
<dbReference type="EMBL" id="QOUX01000001">
    <property type="protein sequence ID" value="RXJ04640.1"/>
    <property type="molecule type" value="Genomic_DNA"/>
</dbReference>
<dbReference type="GO" id="GO:0008483">
    <property type="term" value="F:transaminase activity"/>
    <property type="evidence" value="ECO:0007669"/>
    <property type="project" value="UniProtKB-KW"/>
</dbReference>
<dbReference type="InterPro" id="IPR051446">
    <property type="entry name" value="HTH_trans_reg/aminotransferase"/>
</dbReference>
<dbReference type="CDD" id="cd00609">
    <property type="entry name" value="AAT_like"/>
    <property type="match status" value="1"/>
</dbReference>
<evidence type="ECO:0000256" key="1">
    <source>
        <dbReference type="ARBA" id="ARBA00001933"/>
    </source>
</evidence>
<evidence type="ECO:0000313" key="9">
    <source>
        <dbReference type="EMBL" id="RXJ04640.1"/>
    </source>
</evidence>
<dbReference type="Gene3D" id="3.40.640.10">
    <property type="entry name" value="Type I PLP-dependent aspartate aminotransferase-like (Major domain)"/>
    <property type="match status" value="1"/>
</dbReference>
<keyword evidence="6" id="KW-0238">DNA-binding</keyword>
<dbReference type="OrthoDB" id="9808770at2"/>
<proteinExistence type="inferred from homology"/>
<dbReference type="Proteomes" id="UP000290649">
    <property type="component" value="Unassembled WGS sequence"/>
</dbReference>
<dbReference type="InterPro" id="IPR015424">
    <property type="entry name" value="PyrdxlP-dep_Trfase"/>
</dbReference>